<comment type="caution">
    <text evidence="1">The sequence shown here is derived from an EMBL/GenBank/DDBJ whole genome shotgun (WGS) entry which is preliminary data.</text>
</comment>
<sequence length="107" mass="11728">MRGRRCSCLCFQSFHVGFVFGASKIAKLHGSHLPQADDDDLPAPRLLHPLLSQANSENVLSQPQCISYELCCNLVCSGTAAAPLSMSARTQELKVALFKQALLLFFF</sequence>
<name>A0AAV4XDE8_CAEEX</name>
<dbReference type="AlphaFoldDB" id="A0AAV4XDE8"/>
<keyword evidence="2" id="KW-1185">Reference proteome</keyword>
<protein>
    <submittedName>
        <fullName evidence="1">Uncharacterized protein</fullName>
    </submittedName>
</protein>
<accession>A0AAV4XDE8</accession>
<proteinExistence type="predicted"/>
<dbReference type="EMBL" id="BPLR01000079">
    <property type="protein sequence ID" value="GIY92009.1"/>
    <property type="molecule type" value="Genomic_DNA"/>
</dbReference>
<dbReference type="Proteomes" id="UP001054945">
    <property type="component" value="Unassembled WGS sequence"/>
</dbReference>
<organism evidence="1 2">
    <name type="scientific">Caerostris extrusa</name>
    <name type="common">Bark spider</name>
    <name type="synonym">Caerostris bankana</name>
    <dbReference type="NCBI Taxonomy" id="172846"/>
    <lineage>
        <taxon>Eukaryota</taxon>
        <taxon>Metazoa</taxon>
        <taxon>Ecdysozoa</taxon>
        <taxon>Arthropoda</taxon>
        <taxon>Chelicerata</taxon>
        <taxon>Arachnida</taxon>
        <taxon>Araneae</taxon>
        <taxon>Araneomorphae</taxon>
        <taxon>Entelegynae</taxon>
        <taxon>Araneoidea</taxon>
        <taxon>Araneidae</taxon>
        <taxon>Caerostris</taxon>
    </lineage>
</organism>
<evidence type="ECO:0000313" key="1">
    <source>
        <dbReference type="EMBL" id="GIY92009.1"/>
    </source>
</evidence>
<evidence type="ECO:0000313" key="2">
    <source>
        <dbReference type="Proteomes" id="UP001054945"/>
    </source>
</evidence>
<reference evidence="1 2" key="1">
    <citation type="submission" date="2021-06" db="EMBL/GenBank/DDBJ databases">
        <title>Caerostris extrusa draft genome.</title>
        <authorList>
            <person name="Kono N."/>
            <person name="Arakawa K."/>
        </authorList>
    </citation>
    <scope>NUCLEOTIDE SEQUENCE [LARGE SCALE GENOMIC DNA]</scope>
</reference>
<gene>
    <name evidence="1" type="ORF">CEXT_141851</name>
</gene>